<feature type="domain" description="N-acetyltransferase" evidence="1">
    <location>
        <begin position="29"/>
        <end position="173"/>
    </location>
</feature>
<dbReference type="EMBL" id="BMIN01000009">
    <property type="protein sequence ID" value="GGD15112.1"/>
    <property type="molecule type" value="Genomic_DNA"/>
</dbReference>
<proteinExistence type="predicted"/>
<dbReference type="SUPFAM" id="SSF55729">
    <property type="entry name" value="Acyl-CoA N-acyltransferases (Nat)"/>
    <property type="match status" value="1"/>
</dbReference>
<evidence type="ECO:0000259" key="1">
    <source>
        <dbReference type="PROSITE" id="PS51186"/>
    </source>
</evidence>
<dbReference type="InterPro" id="IPR016181">
    <property type="entry name" value="Acyl_CoA_acyltransferase"/>
</dbReference>
<dbReference type="Proteomes" id="UP000642571">
    <property type="component" value="Unassembled WGS sequence"/>
</dbReference>
<comment type="caution">
    <text evidence="2">The sequence shown here is derived from an EMBL/GenBank/DDBJ whole genome shotgun (WGS) entry which is preliminary data.</text>
</comment>
<sequence length="173" mass="19723">MNVSANEIDDKFLIEFNRFQETKSVWYTTNQTDVNIKTDSFIDDWSVDQKKDISLYLKKCIDEGGGVVAAFVGDQVVGFANVENRLFGSKNQYVPLPFIHVSNSYRGEGIGKQLFYQCCEIAKDLGAEKIYIGAHPAVETQRFYQSVGCKLAQEMNEEIYQKEPLDLQLEKLL</sequence>
<dbReference type="Gene3D" id="3.40.630.30">
    <property type="match status" value="1"/>
</dbReference>
<accession>A0ABQ1Q5N5</accession>
<dbReference type="Pfam" id="PF00583">
    <property type="entry name" value="Acetyltransf_1"/>
    <property type="match status" value="1"/>
</dbReference>
<protein>
    <recommendedName>
        <fullName evidence="1">N-acetyltransferase domain-containing protein</fullName>
    </recommendedName>
</protein>
<dbReference type="CDD" id="cd04301">
    <property type="entry name" value="NAT_SF"/>
    <property type="match status" value="1"/>
</dbReference>
<dbReference type="InterPro" id="IPR000182">
    <property type="entry name" value="GNAT_dom"/>
</dbReference>
<organism evidence="2 3">
    <name type="scientific">Pontibacillus salipaludis</name>
    <dbReference type="NCBI Taxonomy" id="1697394"/>
    <lineage>
        <taxon>Bacteria</taxon>
        <taxon>Bacillati</taxon>
        <taxon>Bacillota</taxon>
        <taxon>Bacilli</taxon>
        <taxon>Bacillales</taxon>
        <taxon>Bacillaceae</taxon>
        <taxon>Pontibacillus</taxon>
    </lineage>
</organism>
<evidence type="ECO:0000313" key="2">
    <source>
        <dbReference type="EMBL" id="GGD15112.1"/>
    </source>
</evidence>
<keyword evidence="3" id="KW-1185">Reference proteome</keyword>
<gene>
    <name evidence="2" type="ORF">GCM10011389_23490</name>
</gene>
<name>A0ABQ1Q5N5_9BACI</name>
<dbReference type="PROSITE" id="PS51186">
    <property type="entry name" value="GNAT"/>
    <property type="match status" value="1"/>
</dbReference>
<reference evidence="3" key="1">
    <citation type="journal article" date="2019" name="Int. J. Syst. Evol. Microbiol.">
        <title>The Global Catalogue of Microorganisms (GCM) 10K type strain sequencing project: providing services to taxonomists for standard genome sequencing and annotation.</title>
        <authorList>
            <consortium name="The Broad Institute Genomics Platform"/>
            <consortium name="The Broad Institute Genome Sequencing Center for Infectious Disease"/>
            <person name="Wu L."/>
            <person name="Ma J."/>
        </authorList>
    </citation>
    <scope>NUCLEOTIDE SEQUENCE [LARGE SCALE GENOMIC DNA]</scope>
    <source>
        <strain evidence="3">CGMCC 1.15353</strain>
    </source>
</reference>
<evidence type="ECO:0000313" key="3">
    <source>
        <dbReference type="Proteomes" id="UP000642571"/>
    </source>
</evidence>